<dbReference type="Proteomes" id="UP000255423">
    <property type="component" value="Unassembled WGS sequence"/>
</dbReference>
<evidence type="ECO:0000313" key="3">
    <source>
        <dbReference type="EMBL" id="SUQ18847.1"/>
    </source>
</evidence>
<evidence type="ECO:0000256" key="1">
    <source>
        <dbReference type="SAM" id="SignalP"/>
    </source>
</evidence>
<name>A0A380RV19_FIBSU</name>
<protein>
    <submittedName>
        <fullName evidence="3">Major paralogous domain-containing protein</fullName>
    </submittedName>
</protein>
<dbReference type="Pfam" id="PF09603">
    <property type="entry name" value="Fib_succ_major"/>
    <property type="match status" value="1"/>
</dbReference>
<dbReference type="NCBIfam" id="TIGR02145">
    <property type="entry name" value="Fib_succ_major"/>
    <property type="match status" value="1"/>
</dbReference>
<dbReference type="AlphaFoldDB" id="A0A380RV19"/>
<gene>
    <name evidence="3" type="ORF">SAMN05661053_0067</name>
</gene>
<proteinExistence type="predicted"/>
<dbReference type="EMBL" id="UHJL01000001">
    <property type="protein sequence ID" value="SUQ18847.1"/>
    <property type="molecule type" value="Genomic_DNA"/>
</dbReference>
<dbReference type="RefSeq" id="WP_088660405.1">
    <property type="nucleotide sequence ID" value="NZ_UHJL01000001.1"/>
</dbReference>
<feature type="chain" id="PRO_5016689592" evidence="1">
    <location>
        <begin position="25"/>
        <end position="373"/>
    </location>
</feature>
<reference evidence="3 4" key="1">
    <citation type="submission" date="2017-08" db="EMBL/GenBank/DDBJ databases">
        <authorList>
            <person name="de Groot N.N."/>
        </authorList>
    </citation>
    <scope>NUCLEOTIDE SEQUENCE [LARGE SCALE GENOMIC DNA]</scope>
    <source>
        <strain evidence="3 4">HM2</strain>
    </source>
</reference>
<evidence type="ECO:0000259" key="2">
    <source>
        <dbReference type="Pfam" id="PF09603"/>
    </source>
</evidence>
<organism evidence="3 4">
    <name type="scientific">Fibrobacter succinogenes</name>
    <name type="common">Bacteroides succinogenes</name>
    <dbReference type="NCBI Taxonomy" id="833"/>
    <lineage>
        <taxon>Bacteria</taxon>
        <taxon>Pseudomonadati</taxon>
        <taxon>Fibrobacterota</taxon>
        <taxon>Fibrobacteria</taxon>
        <taxon>Fibrobacterales</taxon>
        <taxon>Fibrobacteraceae</taxon>
        <taxon>Fibrobacter</taxon>
    </lineage>
</organism>
<dbReference type="InterPro" id="IPR011871">
    <property type="entry name" value="Fib_succ_major"/>
</dbReference>
<keyword evidence="1" id="KW-0732">Signal</keyword>
<evidence type="ECO:0000313" key="4">
    <source>
        <dbReference type="Proteomes" id="UP000255423"/>
    </source>
</evidence>
<accession>A0A380RV19</accession>
<sequence length="373" mass="42697">MERIKLFRLGIYSVLALSVAQVFAAPPKTWDAIFNAEGQGEYAAAKIDGNIRFGEYTHYKNVQPVSFRVLDDKFDFSVAGNMTVPAKMVEDPSFYENCRNTMEAWISYFDRPRRFGNQDLIINVVGVDFACGNDLFNVHDLRIKFTNPQAQKAWVNELEGRQKYKREQLSEFRIAEQEHRAEIRDKSSSFTDPRDGQVYRIIKVEGREWFAQNVNYNVEGHSWCYEDKDSYCARSGRLYDLEGARKACPEGWHLPRDREWSDMLKGLTGCYDGVDKCGNFATKMKATTGWQGGGGTDEYGFTIFSSGYRKLLGTSTVRYVDMGEYAGFWSAQNGRNETIWLWAMGRMSDQMVRQLVPATAKNNGYSVRCINGN</sequence>
<feature type="signal peptide" evidence="1">
    <location>
        <begin position="1"/>
        <end position="24"/>
    </location>
</feature>
<feature type="domain" description="Fibrobacter succinogenes major paralogous" evidence="2">
    <location>
        <begin position="211"/>
        <end position="370"/>
    </location>
</feature>